<gene>
    <name evidence="2" type="ORF">WM2015_1681</name>
</gene>
<organism evidence="2 3">
    <name type="scientific">Wenzhouxiangella marina</name>
    <dbReference type="NCBI Taxonomy" id="1579979"/>
    <lineage>
        <taxon>Bacteria</taxon>
        <taxon>Pseudomonadati</taxon>
        <taxon>Pseudomonadota</taxon>
        <taxon>Gammaproteobacteria</taxon>
        <taxon>Chromatiales</taxon>
        <taxon>Wenzhouxiangellaceae</taxon>
        <taxon>Wenzhouxiangella</taxon>
    </lineage>
</organism>
<evidence type="ECO:0000313" key="3">
    <source>
        <dbReference type="Proteomes" id="UP000066624"/>
    </source>
</evidence>
<evidence type="ECO:0000256" key="1">
    <source>
        <dbReference type="SAM" id="Phobius"/>
    </source>
</evidence>
<feature type="transmembrane region" description="Helical" evidence="1">
    <location>
        <begin position="137"/>
        <end position="156"/>
    </location>
</feature>
<keyword evidence="3" id="KW-1185">Reference proteome</keyword>
<protein>
    <submittedName>
        <fullName evidence="2">Uncharacterized protein</fullName>
    </submittedName>
</protein>
<dbReference type="AlphaFoldDB" id="A0A0K0XWQ7"/>
<dbReference type="KEGG" id="wma:WM2015_1681"/>
<accession>A0A0K0XWQ7</accession>
<dbReference type="STRING" id="1579979.WM2015_1681"/>
<proteinExistence type="predicted"/>
<keyword evidence="1" id="KW-1133">Transmembrane helix</keyword>
<keyword evidence="1" id="KW-0472">Membrane</keyword>
<dbReference type="EMBL" id="CP012154">
    <property type="protein sequence ID" value="AKS42051.1"/>
    <property type="molecule type" value="Genomic_DNA"/>
</dbReference>
<dbReference type="Proteomes" id="UP000066624">
    <property type="component" value="Chromosome"/>
</dbReference>
<feature type="transmembrane region" description="Helical" evidence="1">
    <location>
        <begin position="62"/>
        <end position="79"/>
    </location>
</feature>
<reference evidence="2 3" key="1">
    <citation type="submission" date="2015-07" db="EMBL/GenBank/DDBJ databases">
        <authorList>
            <person name="Noorani M."/>
        </authorList>
    </citation>
    <scope>NUCLEOTIDE SEQUENCE [LARGE SCALE GENOMIC DNA]</scope>
    <source>
        <strain evidence="2 3">KCTC 42284</strain>
    </source>
</reference>
<evidence type="ECO:0000313" key="2">
    <source>
        <dbReference type="EMBL" id="AKS42051.1"/>
    </source>
</evidence>
<name>A0A0K0XWQ7_9GAMM</name>
<sequence>MFSLEHPIPGFSSASKTMSFHSRDRVRLRARHRFSTRLDSIDHRGPGPTIADRNKASVELEAALILVVVLAVAVILDAASWTLDARQVAAAIALSSYAGAVLSPDRSFCDRLEMWLQVLLGQLLAWTLLALDGWRLLDFLLAIPAGLLVAVLANFVQRQLWDWV</sequence>
<keyword evidence="1" id="KW-0812">Transmembrane</keyword>